<sequence>MIEKSNQKIIETSIIAVQIEENLMYFNGLENQFNPEIVPITQETNKVLAFKNNAELDFPITKRRSP</sequence>
<dbReference type="AlphaFoldDB" id="A0A1R1YH06"/>
<keyword evidence="2" id="KW-1185">Reference proteome</keyword>
<evidence type="ECO:0000313" key="2">
    <source>
        <dbReference type="Proteomes" id="UP000187283"/>
    </source>
</evidence>
<dbReference type="EMBL" id="LSSN01000060">
    <property type="protein sequence ID" value="OMJ26163.1"/>
    <property type="molecule type" value="Genomic_DNA"/>
</dbReference>
<gene>
    <name evidence="1" type="ORF">AYI70_g391</name>
</gene>
<name>A0A1R1YH06_9FUNG</name>
<proteinExistence type="predicted"/>
<accession>A0A1R1YH06</accession>
<organism evidence="1 2">
    <name type="scientific">Smittium culicis</name>
    <dbReference type="NCBI Taxonomy" id="133412"/>
    <lineage>
        <taxon>Eukaryota</taxon>
        <taxon>Fungi</taxon>
        <taxon>Fungi incertae sedis</taxon>
        <taxon>Zoopagomycota</taxon>
        <taxon>Kickxellomycotina</taxon>
        <taxon>Harpellomycetes</taxon>
        <taxon>Harpellales</taxon>
        <taxon>Legeriomycetaceae</taxon>
        <taxon>Smittium</taxon>
    </lineage>
</organism>
<protein>
    <submittedName>
        <fullName evidence="1">Uncharacterized protein</fullName>
    </submittedName>
</protein>
<comment type="caution">
    <text evidence="1">The sequence shown here is derived from an EMBL/GenBank/DDBJ whole genome shotgun (WGS) entry which is preliminary data.</text>
</comment>
<reference evidence="1 2" key="1">
    <citation type="submission" date="2017-01" db="EMBL/GenBank/DDBJ databases">
        <authorList>
            <person name="Mah S.A."/>
            <person name="Swanson W.J."/>
            <person name="Moy G.W."/>
            <person name="Vacquier V.D."/>
        </authorList>
    </citation>
    <scope>NUCLEOTIDE SEQUENCE [LARGE SCALE GENOMIC DNA]</scope>
    <source>
        <strain evidence="1 2">GSMNP</strain>
    </source>
</reference>
<evidence type="ECO:0000313" key="1">
    <source>
        <dbReference type="EMBL" id="OMJ26163.1"/>
    </source>
</evidence>
<dbReference type="Proteomes" id="UP000187283">
    <property type="component" value="Unassembled WGS sequence"/>
</dbReference>